<evidence type="ECO:0000313" key="13">
    <source>
        <dbReference type="Proteomes" id="UP000749559"/>
    </source>
</evidence>
<dbReference type="InterPro" id="IPR009703">
    <property type="entry name" value="Selenoprotein_S"/>
</dbReference>
<name>A0A8J1TWU3_OWEFU</name>
<dbReference type="EMBL" id="CAIIXF020000010">
    <property type="protein sequence ID" value="CAH1797272.1"/>
    <property type="molecule type" value="Genomic_DNA"/>
</dbReference>
<evidence type="ECO:0000313" key="12">
    <source>
        <dbReference type="EMBL" id="CAH1797272.1"/>
    </source>
</evidence>
<sequence length="199" mass="23256">MDDADDGVEIEVEEDTNHPHVLENQTPNIILEYYGIAIRFLQQYGWFVLLGIILLLFLKSKLQVYFDQWLTRRKEEQEYAEHHKNPDRNMAKMAAMERSRQKMQEKLDREAALYAEKQKEREEEERAKKIKDWENHQQGKGYRSKYKPPDQQPKPSSSDSSKPKPKFTYRQNDFNPLTGQSSSGSSFRPSRRMGGGGGG</sequence>
<dbReference type="PANTHER" id="PTHR28621:SF1">
    <property type="entry name" value="SELENOPROTEIN S"/>
    <property type="match status" value="1"/>
</dbReference>
<proteinExistence type="inferred from homology"/>
<comment type="subcellular location">
    <subcellularLocation>
        <location evidence="2">Cytoplasm</location>
    </subcellularLocation>
    <subcellularLocation>
        <location evidence="1">Endoplasmic reticulum membrane</location>
        <topology evidence="1">Single-pass membrane protein</topology>
    </subcellularLocation>
</comment>
<feature type="region of interest" description="Disordered" evidence="10">
    <location>
        <begin position="117"/>
        <end position="199"/>
    </location>
</feature>
<dbReference type="Gene3D" id="6.10.250.2950">
    <property type="match status" value="1"/>
</dbReference>
<comment type="similarity">
    <text evidence="3">Belongs to the selenoprotein S family.</text>
</comment>
<evidence type="ECO:0000256" key="3">
    <source>
        <dbReference type="ARBA" id="ARBA00011034"/>
    </source>
</evidence>
<dbReference type="AlphaFoldDB" id="A0A8J1TWU3"/>
<keyword evidence="13" id="KW-1185">Reference proteome</keyword>
<dbReference type="GO" id="GO:0030968">
    <property type="term" value="P:endoplasmic reticulum unfolded protein response"/>
    <property type="evidence" value="ECO:0007669"/>
    <property type="project" value="TreeGrafter"/>
</dbReference>
<organism evidence="12 13">
    <name type="scientific">Owenia fusiformis</name>
    <name type="common">Polychaete worm</name>
    <dbReference type="NCBI Taxonomy" id="6347"/>
    <lineage>
        <taxon>Eukaryota</taxon>
        <taxon>Metazoa</taxon>
        <taxon>Spiralia</taxon>
        <taxon>Lophotrochozoa</taxon>
        <taxon>Annelida</taxon>
        <taxon>Polychaeta</taxon>
        <taxon>Sedentaria</taxon>
        <taxon>Canalipalpata</taxon>
        <taxon>Sabellida</taxon>
        <taxon>Oweniida</taxon>
        <taxon>Oweniidae</taxon>
        <taxon>Owenia</taxon>
    </lineage>
</organism>
<accession>A0A8J1TWU3</accession>
<keyword evidence="4" id="KW-0963">Cytoplasm</keyword>
<evidence type="ECO:0000256" key="11">
    <source>
        <dbReference type="SAM" id="Phobius"/>
    </source>
</evidence>
<dbReference type="GO" id="GO:0036513">
    <property type="term" value="C:Derlin-1 retrotranslocation complex"/>
    <property type="evidence" value="ECO:0007669"/>
    <property type="project" value="TreeGrafter"/>
</dbReference>
<dbReference type="GO" id="GO:0036502">
    <property type="term" value="C:Derlin-1-VIMP complex"/>
    <property type="evidence" value="ECO:0007669"/>
    <property type="project" value="TreeGrafter"/>
</dbReference>
<dbReference type="PANTHER" id="PTHR28621">
    <property type="entry name" value="SELENOPROTEIN S"/>
    <property type="match status" value="1"/>
</dbReference>
<protein>
    <submittedName>
        <fullName evidence="12">Uncharacterized protein</fullName>
    </submittedName>
</protein>
<dbReference type="Proteomes" id="UP000749559">
    <property type="component" value="Unassembled WGS sequence"/>
</dbReference>
<reference evidence="12" key="1">
    <citation type="submission" date="2022-03" db="EMBL/GenBank/DDBJ databases">
        <authorList>
            <person name="Martin C."/>
        </authorList>
    </citation>
    <scope>NUCLEOTIDE SEQUENCE</scope>
</reference>
<feature type="compositionally biased region" description="Basic and acidic residues" evidence="10">
    <location>
        <begin position="117"/>
        <end position="137"/>
    </location>
</feature>
<keyword evidence="9 11" id="KW-0472">Membrane</keyword>
<feature type="transmembrane region" description="Helical" evidence="11">
    <location>
        <begin position="41"/>
        <end position="58"/>
    </location>
</feature>
<evidence type="ECO:0000256" key="9">
    <source>
        <dbReference type="ARBA" id="ARBA00023136"/>
    </source>
</evidence>
<comment type="caution">
    <text evidence="12">The sequence shown here is derived from an EMBL/GenBank/DDBJ whole genome shotgun (WGS) entry which is preliminary data.</text>
</comment>
<dbReference type="Pfam" id="PF06936">
    <property type="entry name" value="Selenoprotein_S"/>
    <property type="match status" value="1"/>
</dbReference>
<evidence type="ECO:0000256" key="4">
    <source>
        <dbReference type="ARBA" id="ARBA00022490"/>
    </source>
</evidence>
<evidence type="ECO:0000256" key="8">
    <source>
        <dbReference type="ARBA" id="ARBA00022989"/>
    </source>
</evidence>
<keyword evidence="7" id="KW-0712">Selenocysteine</keyword>
<evidence type="ECO:0000256" key="1">
    <source>
        <dbReference type="ARBA" id="ARBA00004389"/>
    </source>
</evidence>
<keyword evidence="6" id="KW-0256">Endoplasmic reticulum</keyword>
<gene>
    <name evidence="12" type="ORF">OFUS_LOCUS21592</name>
</gene>
<evidence type="ECO:0000256" key="6">
    <source>
        <dbReference type="ARBA" id="ARBA00022824"/>
    </source>
</evidence>
<feature type="compositionally biased region" description="Polar residues" evidence="10">
    <location>
        <begin position="169"/>
        <end position="178"/>
    </location>
</feature>
<evidence type="ECO:0000256" key="5">
    <source>
        <dbReference type="ARBA" id="ARBA00022692"/>
    </source>
</evidence>
<feature type="compositionally biased region" description="Low complexity" evidence="10">
    <location>
        <begin position="179"/>
        <end position="188"/>
    </location>
</feature>
<evidence type="ECO:0000256" key="7">
    <source>
        <dbReference type="ARBA" id="ARBA00022933"/>
    </source>
</evidence>
<keyword evidence="8 11" id="KW-1133">Transmembrane helix</keyword>
<dbReference type="GO" id="GO:0030970">
    <property type="term" value="P:retrograde protein transport, ER to cytosol"/>
    <property type="evidence" value="ECO:0007669"/>
    <property type="project" value="TreeGrafter"/>
</dbReference>
<keyword evidence="5 11" id="KW-0812">Transmembrane</keyword>
<evidence type="ECO:0000256" key="2">
    <source>
        <dbReference type="ARBA" id="ARBA00004496"/>
    </source>
</evidence>
<dbReference type="OrthoDB" id="75792at2759"/>
<evidence type="ECO:0000256" key="10">
    <source>
        <dbReference type="SAM" id="MobiDB-lite"/>
    </source>
</evidence>